<evidence type="ECO:0000256" key="1">
    <source>
        <dbReference type="SAM" id="SignalP"/>
    </source>
</evidence>
<sequence length="86" mass="9235">MALNKSVIVVFLVVAFIQSISLCSFTCVGSAWPTPKPKPENPCYHAGSSPHPCTTQGCSRMCQHYHHNGAMAYCKSISPGECCCPS</sequence>
<gene>
    <name evidence="2" type="ORF">HU200_002511</name>
</gene>
<name>A0A835KTX1_9POAL</name>
<feature type="chain" id="PRO_5032394432" evidence="1">
    <location>
        <begin position="24"/>
        <end position="86"/>
    </location>
</feature>
<accession>A0A835KTX1</accession>
<keyword evidence="1" id="KW-0732">Signal</keyword>
<protein>
    <submittedName>
        <fullName evidence="2">Uncharacterized protein</fullName>
    </submittedName>
</protein>
<proteinExistence type="predicted"/>
<evidence type="ECO:0000313" key="2">
    <source>
        <dbReference type="EMBL" id="KAF8779549.1"/>
    </source>
</evidence>
<reference evidence="2" key="1">
    <citation type="submission" date="2020-07" db="EMBL/GenBank/DDBJ databases">
        <title>Genome sequence and genetic diversity analysis of an under-domesticated orphan crop, white fonio (Digitaria exilis).</title>
        <authorList>
            <person name="Bennetzen J.L."/>
            <person name="Chen S."/>
            <person name="Ma X."/>
            <person name="Wang X."/>
            <person name="Yssel A.E.J."/>
            <person name="Chaluvadi S.R."/>
            <person name="Johnson M."/>
            <person name="Gangashetty P."/>
            <person name="Hamidou F."/>
            <person name="Sanogo M.D."/>
            <person name="Zwaenepoel A."/>
            <person name="Wallace J."/>
            <person name="Van De Peer Y."/>
            <person name="Van Deynze A."/>
        </authorList>
    </citation>
    <scope>NUCLEOTIDE SEQUENCE</scope>
    <source>
        <tissue evidence="2">Leaves</tissue>
    </source>
</reference>
<dbReference type="Proteomes" id="UP000636709">
    <property type="component" value="Unassembled WGS sequence"/>
</dbReference>
<feature type="signal peptide" evidence="1">
    <location>
        <begin position="1"/>
        <end position="23"/>
    </location>
</feature>
<evidence type="ECO:0000313" key="3">
    <source>
        <dbReference type="Proteomes" id="UP000636709"/>
    </source>
</evidence>
<organism evidence="2 3">
    <name type="scientific">Digitaria exilis</name>
    <dbReference type="NCBI Taxonomy" id="1010633"/>
    <lineage>
        <taxon>Eukaryota</taxon>
        <taxon>Viridiplantae</taxon>
        <taxon>Streptophyta</taxon>
        <taxon>Embryophyta</taxon>
        <taxon>Tracheophyta</taxon>
        <taxon>Spermatophyta</taxon>
        <taxon>Magnoliopsida</taxon>
        <taxon>Liliopsida</taxon>
        <taxon>Poales</taxon>
        <taxon>Poaceae</taxon>
        <taxon>PACMAD clade</taxon>
        <taxon>Panicoideae</taxon>
        <taxon>Panicodae</taxon>
        <taxon>Paniceae</taxon>
        <taxon>Anthephorinae</taxon>
        <taxon>Digitaria</taxon>
    </lineage>
</organism>
<comment type="caution">
    <text evidence="2">The sequence shown here is derived from an EMBL/GenBank/DDBJ whole genome shotgun (WGS) entry which is preliminary data.</text>
</comment>
<keyword evidence="3" id="KW-1185">Reference proteome</keyword>
<dbReference type="EMBL" id="JACEFO010000176">
    <property type="protein sequence ID" value="KAF8779549.1"/>
    <property type="molecule type" value="Genomic_DNA"/>
</dbReference>
<dbReference type="OrthoDB" id="613069at2759"/>
<dbReference type="AlphaFoldDB" id="A0A835KTX1"/>